<dbReference type="RefSeq" id="WP_111062873.1">
    <property type="nucleotide sequence ID" value="NZ_JBHUCU010000016.1"/>
</dbReference>
<dbReference type="EMBL" id="QKSB01000004">
    <property type="protein sequence ID" value="PZE17348.1"/>
    <property type="molecule type" value="Genomic_DNA"/>
</dbReference>
<comment type="caution">
    <text evidence="2">The sequence shown here is derived from an EMBL/GenBank/DDBJ whole genome shotgun (WGS) entry which is preliminary data.</text>
</comment>
<evidence type="ECO:0000313" key="2">
    <source>
        <dbReference type="EMBL" id="PZE17348.1"/>
    </source>
</evidence>
<protein>
    <submittedName>
        <fullName evidence="2">Uncharacterized protein</fullName>
    </submittedName>
</protein>
<gene>
    <name evidence="2" type="ORF">DNU06_08745</name>
</gene>
<evidence type="ECO:0000313" key="3">
    <source>
        <dbReference type="Proteomes" id="UP000249248"/>
    </source>
</evidence>
<reference evidence="2 3" key="1">
    <citation type="submission" date="2018-06" db="EMBL/GenBank/DDBJ databases">
        <title>The draft genome sequence of Crocinitomix sp. SM1701.</title>
        <authorList>
            <person name="Zhang X."/>
        </authorList>
    </citation>
    <scope>NUCLEOTIDE SEQUENCE [LARGE SCALE GENOMIC DNA]</scope>
    <source>
        <strain evidence="2 3">SM1701</strain>
    </source>
</reference>
<accession>A0A2W1NRQ2</accession>
<feature type="transmembrane region" description="Helical" evidence="1">
    <location>
        <begin position="110"/>
        <end position="131"/>
    </location>
</feature>
<organism evidence="2 3">
    <name type="scientific">Putridiphycobacter roseus</name>
    <dbReference type="NCBI Taxonomy" id="2219161"/>
    <lineage>
        <taxon>Bacteria</taxon>
        <taxon>Pseudomonadati</taxon>
        <taxon>Bacteroidota</taxon>
        <taxon>Flavobacteriia</taxon>
        <taxon>Flavobacteriales</taxon>
        <taxon>Crocinitomicaceae</taxon>
        <taxon>Putridiphycobacter</taxon>
    </lineage>
</organism>
<keyword evidence="1" id="KW-1133">Transmembrane helix</keyword>
<keyword evidence="3" id="KW-1185">Reference proteome</keyword>
<dbReference type="AlphaFoldDB" id="A0A2W1NRQ2"/>
<name>A0A2W1NRQ2_9FLAO</name>
<evidence type="ECO:0000256" key="1">
    <source>
        <dbReference type="SAM" id="Phobius"/>
    </source>
</evidence>
<keyword evidence="1" id="KW-0472">Membrane</keyword>
<keyword evidence="1" id="KW-0812">Transmembrane</keyword>
<feature type="transmembrane region" description="Helical" evidence="1">
    <location>
        <begin position="137"/>
        <end position="154"/>
    </location>
</feature>
<proteinExistence type="predicted"/>
<dbReference type="Proteomes" id="UP000249248">
    <property type="component" value="Unassembled WGS sequence"/>
</dbReference>
<sequence>MKQKEDFLNQLQFKIGDRWENLKPETINNVQDLKTYIIDRNARASWPFLHFLPFYFALRKQVSKMINQPVSGNYNLNQLSKSQRQALNNFISEEYAKPLTMSRPKTLHQIVFLFPLVTVLGSLLISTYLITGLDYSGLWYFSALIGLILSLLLFEKSKKFKNQFKPARILDYAKSFLVVNHQQYPTGYEESQLETFLLEELTEFYQKEFTPTATIG</sequence>